<feature type="compositionally biased region" description="Basic and acidic residues" evidence="1">
    <location>
        <begin position="8"/>
        <end position="24"/>
    </location>
</feature>
<proteinExistence type="predicted"/>
<dbReference type="Proteomes" id="UP000008237">
    <property type="component" value="Unassembled WGS sequence"/>
</dbReference>
<dbReference type="InParanoid" id="E2B4W5"/>
<feature type="non-terminal residue" evidence="2">
    <location>
        <position position="74"/>
    </location>
</feature>
<reference evidence="2 3" key="1">
    <citation type="journal article" date="2010" name="Science">
        <title>Genomic comparison of the ants Camponotus floridanus and Harpegnathos saltator.</title>
        <authorList>
            <person name="Bonasio R."/>
            <person name="Zhang G."/>
            <person name="Ye C."/>
            <person name="Mutti N.S."/>
            <person name="Fang X."/>
            <person name="Qin N."/>
            <person name="Donahue G."/>
            <person name="Yang P."/>
            <person name="Li Q."/>
            <person name="Li C."/>
            <person name="Zhang P."/>
            <person name="Huang Z."/>
            <person name="Berger S.L."/>
            <person name="Reinberg D."/>
            <person name="Wang J."/>
            <person name="Liebig J."/>
        </authorList>
    </citation>
    <scope>NUCLEOTIDE SEQUENCE [LARGE SCALE GENOMIC DNA]</scope>
    <source>
        <strain evidence="2 3">R22 G/1</strain>
    </source>
</reference>
<evidence type="ECO:0000256" key="1">
    <source>
        <dbReference type="SAM" id="MobiDB-lite"/>
    </source>
</evidence>
<gene>
    <name evidence="2" type="ORF">EAI_04510</name>
</gene>
<organism evidence="3">
    <name type="scientific">Harpegnathos saltator</name>
    <name type="common">Jerdon's jumping ant</name>
    <dbReference type="NCBI Taxonomy" id="610380"/>
    <lineage>
        <taxon>Eukaryota</taxon>
        <taxon>Metazoa</taxon>
        <taxon>Ecdysozoa</taxon>
        <taxon>Arthropoda</taxon>
        <taxon>Hexapoda</taxon>
        <taxon>Insecta</taxon>
        <taxon>Pterygota</taxon>
        <taxon>Neoptera</taxon>
        <taxon>Endopterygota</taxon>
        <taxon>Hymenoptera</taxon>
        <taxon>Apocrita</taxon>
        <taxon>Aculeata</taxon>
        <taxon>Formicoidea</taxon>
        <taxon>Formicidae</taxon>
        <taxon>Ponerinae</taxon>
        <taxon>Ponerini</taxon>
        <taxon>Harpegnathos</taxon>
    </lineage>
</organism>
<keyword evidence="3" id="KW-1185">Reference proteome</keyword>
<accession>E2B4W5</accession>
<evidence type="ECO:0000313" key="2">
    <source>
        <dbReference type="EMBL" id="EFN89267.1"/>
    </source>
</evidence>
<evidence type="ECO:0000313" key="3">
    <source>
        <dbReference type="Proteomes" id="UP000008237"/>
    </source>
</evidence>
<feature type="non-terminal residue" evidence="2">
    <location>
        <position position="1"/>
    </location>
</feature>
<feature type="region of interest" description="Disordered" evidence="1">
    <location>
        <begin position="1"/>
        <end position="28"/>
    </location>
</feature>
<sequence length="74" mass="8307">IKTSTGRRSLDYTEKSDRSKRREISAISSANAHDPQILVLAARHAATVSKKNDLRTVLDDLMKSPSRANKMRKL</sequence>
<dbReference type="EMBL" id="GL445661">
    <property type="protein sequence ID" value="EFN89267.1"/>
    <property type="molecule type" value="Genomic_DNA"/>
</dbReference>
<dbReference type="AlphaFoldDB" id="E2B4W5"/>
<name>E2B4W5_HARSA</name>
<protein>
    <submittedName>
        <fullName evidence="2">Uncharacterized protein</fullName>
    </submittedName>
</protein>